<evidence type="ECO:0000313" key="3">
    <source>
        <dbReference type="Proteomes" id="UP001371456"/>
    </source>
</evidence>
<gene>
    <name evidence="2" type="ORF">RDI58_020033</name>
</gene>
<keyword evidence="3" id="KW-1185">Reference proteome</keyword>
<dbReference type="EMBL" id="JBANQN010000008">
    <property type="protein sequence ID" value="KAK6782237.1"/>
    <property type="molecule type" value="Genomic_DNA"/>
</dbReference>
<keyword evidence="1" id="KW-0812">Transmembrane</keyword>
<dbReference type="PANTHER" id="PTHR33527:SF18">
    <property type="entry name" value="F13O11.17 PROTEIN"/>
    <property type="match status" value="1"/>
</dbReference>
<name>A0AAN8TBS8_SOLBU</name>
<reference evidence="2 3" key="1">
    <citation type="submission" date="2024-02" db="EMBL/GenBank/DDBJ databases">
        <title>de novo genome assembly of Solanum bulbocastanum strain 11H21.</title>
        <authorList>
            <person name="Hosaka A.J."/>
        </authorList>
    </citation>
    <scope>NUCLEOTIDE SEQUENCE [LARGE SCALE GENOMIC DNA]</scope>
    <source>
        <tissue evidence="2">Young leaves</tissue>
    </source>
</reference>
<comment type="caution">
    <text evidence="2">The sequence shown here is derived from an EMBL/GenBank/DDBJ whole genome shotgun (WGS) entry which is preliminary data.</text>
</comment>
<protein>
    <submittedName>
        <fullName evidence="2">Uncharacterized protein</fullName>
    </submittedName>
</protein>
<proteinExistence type="predicted"/>
<dbReference type="AlphaFoldDB" id="A0AAN8TBS8"/>
<dbReference type="PANTHER" id="PTHR33527">
    <property type="entry name" value="OS07G0274300 PROTEIN"/>
    <property type="match status" value="1"/>
</dbReference>
<keyword evidence="1" id="KW-0472">Membrane</keyword>
<dbReference type="Proteomes" id="UP001371456">
    <property type="component" value="Unassembled WGS sequence"/>
</dbReference>
<organism evidence="2 3">
    <name type="scientific">Solanum bulbocastanum</name>
    <name type="common">Wild potato</name>
    <dbReference type="NCBI Taxonomy" id="147425"/>
    <lineage>
        <taxon>Eukaryota</taxon>
        <taxon>Viridiplantae</taxon>
        <taxon>Streptophyta</taxon>
        <taxon>Embryophyta</taxon>
        <taxon>Tracheophyta</taxon>
        <taxon>Spermatophyta</taxon>
        <taxon>Magnoliopsida</taxon>
        <taxon>eudicotyledons</taxon>
        <taxon>Gunneridae</taxon>
        <taxon>Pentapetalae</taxon>
        <taxon>asterids</taxon>
        <taxon>lamiids</taxon>
        <taxon>Solanales</taxon>
        <taxon>Solanaceae</taxon>
        <taxon>Solanoideae</taxon>
        <taxon>Solaneae</taxon>
        <taxon>Solanum</taxon>
    </lineage>
</organism>
<feature type="transmembrane region" description="Helical" evidence="1">
    <location>
        <begin position="21"/>
        <end position="46"/>
    </location>
</feature>
<sequence length="202" mass="23374">MASTIITLKHLYSFHTLDRKIFFRLVLILHHDPGVSLLVMAIYFSVGLARRISKGAPYFPIHVPRFPYQTFGIITVVPRILNYIIPNKNGPLENIWSLKPKAQVDDRTILLTFSRGGHHMTEEEVVELFNSKYRDCVEDVHMVPPTSSKHFLYIQTMVRYVSTIDQILSTSPIAMFKINGRDVSARKYESRDQHIIKRHIAI</sequence>
<evidence type="ECO:0000313" key="2">
    <source>
        <dbReference type="EMBL" id="KAK6782237.1"/>
    </source>
</evidence>
<accession>A0AAN8TBS8</accession>
<evidence type="ECO:0000256" key="1">
    <source>
        <dbReference type="SAM" id="Phobius"/>
    </source>
</evidence>
<keyword evidence="1" id="KW-1133">Transmembrane helix</keyword>